<proteinExistence type="predicted"/>
<sequence length="454" mass="47831">MYLSRRSASSKSNLTRITRRLATIGAGLTLITGLAVTQATTATAADSLTSLGDVTGAGDIAAAGGKIFVATDDRIIVADTEGTLTGAITGVSEVRDLVATPDGTRLYAALRGSHEVAEINTADLAIIRRINLAALPCPNQLALSGHWLWVSHGCPASSGGGAFSLDLSDPTPQPVPTSAAPYSAPRIAAAGNTLLVAEGKDLLVYDTQGGAATLRGTIDAYDHALWDGWGQVALAPDGSTAYTTPGSANDFAAWDLTTLTKSRSYGKEEGVLGYGNITVSPDGAQMAVSRNTDNVDDEPLVLFDVNTGAKAQLFAQSLVWIQGLTFSGSDLFAVVEKSIDRTFHLWRLHGARLPSCKLVLTGPAEARWFRTITFTGQLTEHDGSAPGAQQLTVAYREWDGTTTMLPAVTTNADGTFTFSHMPQIVDRLSYDVYRDNIAGSRSCKASAIVNVSYW</sequence>
<evidence type="ECO:0000256" key="1">
    <source>
        <dbReference type="SAM" id="SignalP"/>
    </source>
</evidence>
<dbReference type="Gene3D" id="2.130.10.10">
    <property type="entry name" value="YVTN repeat-like/Quinoprotein amine dehydrogenase"/>
    <property type="match status" value="2"/>
</dbReference>
<dbReference type="RefSeq" id="WP_143120996.1">
    <property type="nucleotide sequence ID" value="NZ_FOQY01000013.1"/>
</dbReference>
<dbReference type="AlphaFoldDB" id="A0A1I3UU59"/>
<dbReference type="PANTHER" id="PTHR47197:SF3">
    <property type="entry name" value="DIHYDRO-HEME D1 DEHYDROGENASE"/>
    <property type="match status" value="1"/>
</dbReference>
<name>A0A1I3UU59_9ACTN</name>
<dbReference type="SUPFAM" id="SSF69322">
    <property type="entry name" value="Tricorn protease domain 2"/>
    <property type="match status" value="1"/>
</dbReference>
<feature type="signal peptide" evidence="1">
    <location>
        <begin position="1"/>
        <end position="44"/>
    </location>
</feature>
<evidence type="ECO:0000313" key="2">
    <source>
        <dbReference type="EMBL" id="SFJ85626.1"/>
    </source>
</evidence>
<reference evidence="3" key="1">
    <citation type="submission" date="2016-10" db="EMBL/GenBank/DDBJ databases">
        <authorList>
            <person name="Varghese N."/>
            <person name="Submissions S."/>
        </authorList>
    </citation>
    <scope>NUCLEOTIDE SEQUENCE [LARGE SCALE GENOMIC DNA]</scope>
    <source>
        <strain evidence="3">CGMCC 4.2126</strain>
    </source>
</reference>
<keyword evidence="1" id="KW-0732">Signal</keyword>
<protein>
    <recommendedName>
        <fullName evidence="4">40-residue YVTN family beta-propeller repeat-containing protein</fullName>
    </recommendedName>
</protein>
<keyword evidence="3" id="KW-1185">Reference proteome</keyword>
<dbReference type="GeneID" id="96303974"/>
<accession>A0A1I3UU59</accession>
<dbReference type="Proteomes" id="UP000199111">
    <property type="component" value="Unassembled WGS sequence"/>
</dbReference>
<dbReference type="PANTHER" id="PTHR47197">
    <property type="entry name" value="PROTEIN NIRF"/>
    <property type="match status" value="1"/>
</dbReference>
<dbReference type="InterPro" id="IPR015943">
    <property type="entry name" value="WD40/YVTN_repeat-like_dom_sf"/>
</dbReference>
<evidence type="ECO:0000313" key="3">
    <source>
        <dbReference type="Proteomes" id="UP000199111"/>
    </source>
</evidence>
<gene>
    <name evidence="2" type="ORF">SAMN05216275_11364</name>
</gene>
<evidence type="ECO:0008006" key="4">
    <source>
        <dbReference type="Google" id="ProtNLM"/>
    </source>
</evidence>
<dbReference type="InterPro" id="IPR051200">
    <property type="entry name" value="Host-pathogen_enzymatic-act"/>
</dbReference>
<organism evidence="2 3">
    <name type="scientific">Streptosporangium canum</name>
    <dbReference type="NCBI Taxonomy" id="324952"/>
    <lineage>
        <taxon>Bacteria</taxon>
        <taxon>Bacillati</taxon>
        <taxon>Actinomycetota</taxon>
        <taxon>Actinomycetes</taxon>
        <taxon>Streptosporangiales</taxon>
        <taxon>Streptosporangiaceae</taxon>
        <taxon>Streptosporangium</taxon>
    </lineage>
</organism>
<feature type="chain" id="PRO_5011681730" description="40-residue YVTN family beta-propeller repeat-containing protein" evidence="1">
    <location>
        <begin position="45"/>
        <end position="454"/>
    </location>
</feature>
<dbReference type="EMBL" id="FOQY01000013">
    <property type="protein sequence ID" value="SFJ85626.1"/>
    <property type="molecule type" value="Genomic_DNA"/>
</dbReference>